<dbReference type="GO" id="GO:0006281">
    <property type="term" value="P:DNA repair"/>
    <property type="evidence" value="ECO:0007669"/>
    <property type="project" value="TreeGrafter"/>
</dbReference>
<dbReference type="NCBIfam" id="TIGR01549">
    <property type="entry name" value="HAD-SF-IA-v1"/>
    <property type="match status" value="1"/>
</dbReference>
<accession>A0A0B8NB01</accession>
<reference evidence="3" key="1">
    <citation type="submission" date="2015-07" db="EMBL/GenBank/DDBJ databases">
        <title>Nocardia seriolae U-1 whole genome shotgun sequence.</title>
        <authorList>
            <person name="Imajoh M."/>
            <person name="Fukumoto Y."/>
            <person name="Sukeda M."/>
            <person name="Yamane J."/>
            <person name="Yamasaki K."/>
            <person name="Shimizu M."/>
            <person name="Ohnishi K."/>
            <person name="Oshima S."/>
        </authorList>
    </citation>
    <scope>NUCLEOTIDE SEQUENCE [LARGE SCALE GENOMIC DNA]</scope>
    <source>
        <strain evidence="3">U-1</strain>
    </source>
</reference>
<dbReference type="SUPFAM" id="SSF56784">
    <property type="entry name" value="HAD-like"/>
    <property type="match status" value="1"/>
</dbReference>
<dbReference type="EMBL" id="BBYQ01000017">
    <property type="protein sequence ID" value="GAP27385.1"/>
    <property type="molecule type" value="Genomic_DNA"/>
</dbReference>
<dbReference type="Proteomes" id="UP000037179">
    <property type="component" value="Unassembled WGS sequence"/>
</dbReference>
<dbReference type="OrthoDB" id="9810501at2"/>
<dbReference type="Proteomes" id="UP000180166">
    <property type="component" value="Chromosome"/>
</dbReference>
<reference evidence="2 3" key="2">
    <citation type="journal article" date="2016" name="Genome Announc.">
        <title>Draft Genome Sequence of Erythromycin- and Oxytetracycline-Sensitive Nocardia seriolae Strain U-1 (NBRC 110359).</title>
        <authorList>
            <person name="Imajoh M."/>
            <person name="Sukeda M."/>
            <person name="Shimizu M."/>
            <person name="Yamane J."/>
            <person name="Ohnishi K."/>
            <person name="Oshima S."/>
        </authorList>
    </citation>
    <scope>NUCLEOTIDE SEQUENCE [LARGE SCALE GENOMIC DNA]</scope>
    <source>
        <strain evidence="2 3">U-1</strain>
    </source>
</reference>
<dbReference type="SFLD" id="SFLDG01129">
    <property type="entry name" value="C1.5:_HAD__Beta-PGM__Phosphata"/>
    <property type="match status" value="1"/>
</dbReference>
<dbReference type="Pfam" id="PF00702">
    <property type="entry name" value="Hydrolase"/>
    <property type="match status" value="1"/>
</dbReference>
<dbReference type="InterPro" id="IPR023214">
    <property type="entry name" value="HAD_sf"/>
</dbReference>
<dbReference type="AlphaFoldDB" id="A0A0B8NB01"/>
<sequence length="215" mass="23455">MIKAAVFDVGETLIDETRIWCRWADRLGIPRFAFLGVIGGMAATGRPLVDAFELVRPGIDIEAEQIAWAAEEPGSLRVNFDADDLYPDVRRALGELRRRGITVIIAGNQPPQAKSALERMTLPVDGIFTSAEWDLEKPDPEFFTKVAEVAAVTPAEICYVGDRVDNDVLPVLAAGMMPALIRRGPWGYLTAELPDATRATVINGLDELPDLLAPS</sequence>
<dbReference type="InterPro" id="IPR006439">
    <property type="entry name" value="HAD-SF_hydro_IA"/>
</dbReference>
<dbReference type="SFLD" id="SFLDS00003">
    <property type="entry name" value="Haloacid_Dehalogenase"/>
    <property type="match status" value="1"/>
</dbReference>
<dbReference type="Gene3D" id="3.40.50.1000">
    <property type="entry name" value="HAD superfamily/HAD-like"/>
    <property type="match status" value="1"/>
</dbReference>
<evidence type="ECO:0000313" key="2">
    <source>
        <dbReference type="EMBL" id="GAP27385.1"/>
    </source>
</evidence>
<evidence type="ECO:0000313" key="4">
    <source>
        <dbReference type="Proteomes" id="UP000180166"/>
    </source>
</evidence>
<dbReference type="KEGG" id="nsr:NS506_02856"/>
<dbReference type="InterPro" id="IPR036412">
    <property type="entry name" value="HAD-like_sf"/>
</dbReference>
<dbReference type="PANTHER" id="PTHR43434">
    <property type="entry name" value="PHOSPHOGLYCOLATE PHOSPHATASE"/>
    <property type="match status" value="1"/>
</dbReference>
<dbReference type="RefSeq" id="WP_036546707.1">
    <property type="nucleotide sequence ID" value="NZ_AP017900.1"/>
</dbReference>
<protein>
    <submittedName>
        <fullName evidence="1">Glyceraldehyde 3-phosphate phosphatase</fullName>
    </submittedName>
    <submittedName>
        <fullName evidence="2">Haloacid dehalogenase</fullName>
    </submittedName>
</protein>
<name>A0A0B8NB01_9NOCA</name>
<evidence type="ECO:0000313" key="1">
    <source>
        <dbReference type="EMBL" id="APA96916.1"/>
    </source>
</evidence>
<proteinExistence type="predicted"/>
<dbReference type="GO" id="GO:0008967">
    <property type="term" value="F:phosphoglycolate phosphatase activity"/>
    <property type="evidence" value="ECO:0007669"/>
    <property type="project" value="TreeGrafter"/>
</dbReference>
<gene>
    <name evidence="1" type="ORF">NS506_02856</name>
    <name evidence="2" type="ORF">NSK11_contig00017-0054</name>
</gene>
<dbReference type="GeneID" id="93369476"/>
<organism evidence="2 3">
    <name type="scientific">Nocardia seriolae</name>
    <dbReference type="NCBI Taxonomy" id="37332"/>
    <lineage>
        <taxon>Bacteria</taxon>
        <taxon>Bacillati</taxon>
        <taxon>Actinomycetota</taxon>
        <taxon>Actinomycetes</taxon>
        <taxon>Mycobacteriales</taxon>
        <taxon>Nocardiaceae</taxon>
        <taxon>Nocardia</taxon>
    </lineage>
</organism>
<dbReference type="InterPro" id="IPR050155">
    <property type="entry name" value="HAD-like_hydrolase_sf"/>
</dbReference>
<keyword evidence="3" id="KW-1185">Reference proteome</keyword>
<dbReference type="PANTHER" id="PTHR43434:SF1">
    <property type="entry name" value="PHOSPHOGLYCOLATE PHOSPHATASE"/>
    <property type="match status" value="1"/>
</dbReference>
<reference evidence="1 4" key="3">
    <citation type="submission" date="2016-10" db="EMBL/GenBank/DDBJ databases">
        <title>Genome sequence of Nocardia seriolae strain EM150506, isolated from Anguila japonica.</title>
        <authorList>
            <person name="Han H.-J."/>
        </authorList>
    </citation>
    <scope>NUCLEOTIDE SEQUENCE [LARGE SCALE GENOMIC DNA]</scope>
    <source>
        <strain evidence="1 4">EM150506</strain>
    </source>
</reference>
<dbReference type="EMBL" id="CP017839">
    <property type="protein sequence ID" value="APA96916.1"/>
    <property type="molecule type" value="Genomic_DNA"/>
</dbReference>
<evidence type="ECO:0000313" key="3">
    <source>
        <dbReference type="Proteomes" id="UP000037179"/>
    </source>
</evidence>
<dbReference type="PRINTS" id="PR00413">
    <property type="entry name" value="HADHALOGNASE"/>
</dbReference>